<sequence length="386" mass="42021">MRPFINTLQSEKTVRRRLLAEGDGLRMPEMDGRPVSTDVPQPNSSQSRHADMNVSTQAVAGRPRKRNGGWSPTAQWMTLLALLLSGMGGVVWYVMTLIQPVMAQARNQPINMPAAVGAGSVNAGESMIATASAMEDVPESPLLADTLSVMAVFTPEQEVPPVLEAVPTEEESLPQQQTPNTTSSLSASHHIVLSRGHAAENQWVQTAYAAFNRGEMQEAEQAYLQAAQADARNVDALLGMAVIAVHQGRDQEAVSWYEKVLAVEPRHSEAQSALLELHAQLESGLSESALKSLVSQQPDAAYVHAALGYFYAVRKQWVLAQQAYFRAYQLEAGNPEHVFNLAVSLDQMGKQAIALEYYQQAQGLLANQSSGAIDQIQLAARIRQLQ</sequence>
<feature type="repeat" description="TPR" evidence="1">
    <location>
        <begin position="234"/>
        <end position="267"/>
    </location>
</feature>
<dbReference type="PANTHER" id="PTHR44395:SF1">
    <property type="entry name" value="PROTEIN O-MANNOSYL-TRANSFERASE TMTC3"/>
    <property type="match status" value="1"/>
</dbReference>
<dbReference type="PROSITE" id="PS50005">
    <property type="entry name" value="TPR"/>
    <property type="match status" value="1"/>
</dbReference>
<protein>
    <submittedName>
        <fullName evidence="4">Tfp pilus assembly protein PilF</fullName>
    </submittedName>
</protein>
<dbReference type="AlphaFoldDB" id="A0A239AY19"/>
<dbReference type="PANTHER" id="PTHR44395">
    <property type="match status" value="1"/>
</dbReference>
<keyword evidence="3" id="KW-0812">Transmembrane</keyword>
<evidence type="ECO:0000256" key="3">
    <source>
        <dbReference type="SAM" id="Phobius"/>
    </source>
</evidence>
<evidence type="ECO:0000256" key="1">
    <source>
        <dbReference type="PROSITE-ProRule" id="PRU00339"/>
    </source>
</evidence>
<evidence type="ECO:0000313" key="4">
    <source>
        <dbReference type="EMBL" id="SNS00605.1"/>
    </source>
</evidence>
<feature type="region of interest" description="Disordered" evidence="2">
    <location>
        <begin position="19"/>
        <end position="70"/>
    </location>
</feature>
<keyword evidence="5" id="KW-1185">Reference proteome</keyword>
<evidence type="ECO:0000256" key="2">
    <source>
        <dbReference type="SAM" id="MobiDB-lite"/>
    </source>
</evidence>
<proteinExistence type="predicted"/>
<dbReference type="EMBL" id="FZOA01000010">
    <property type="protein sequence ID" value="SNS00605.1"/>
    <property type="molecule type" value="Genomic_DNA"/>
</dbReference>
<evidence type="ECO:0000313" key="5">
    <source>
        <dbReference type="Proteomes" id="UP000198305"/>
    </source>
</evidence>
<keyword evidence="3" id="KW-0472">Membrane</keyword>
<accession>A0A239AY19</accession>
<dbReference type="GO" id="GO:0000030">
    <property type="term" value="F:mannosyltransferase activity"/>
    <property type="evidence" value="ECO:0007669"/>
    <property type="project" value="TreeGrafter"/>
</dbReference>
<dbReference type="Pfam" id="PF14559">
    <property type="entry name" value="TPR_19"/>
    <property type="match status" value="1"/>
</dbReference>
<dbReference type="Proteomes" id="UP000198305">
    <property type="component" value="Unassembled WGS sequence"/>
</dbReference>
<feature type="compositionally biased region" description="Polar residues" evidence="2">
    <location>
        <begin position="38"/>
        <end position="58"/>
    </location>
</feature>
<dbReference type="SUPFAM" id="SSF48452">
    <property type="entry name" value="TPR-like"/>
    <property type="match status" value="1"/>
</dbReference>
<dbReference type="Gene3D" id="1.25.40.10">
    <property type="entry name" value="Tetratricopeptide repeat domain"/>
    <property type="match status" value="2"/>
</dbReference>
<gene>
    <name evidence="4" type="ORF">SAMN05192560_2188</name>
</gene>
<feature type="transmembrane region" description="Helical" evidence="3">
    <location>
        <begin position="74"/>
        <end position="95"/>
    </location>
</feature>
<organism evidence="4 5">
    <name type="scientific">Methylobacillus rhizosphaerae</name>
    <dbReference type="NCBI Taxonomy" id="551994"/>
    <lineage>
        <taxon>Bacteria</taxon>
        <taxon>Pseudomonadati</taxon>
        <taxon>Pseudomonadota</taxon>
        <taxon>Betaproteobacteria</taxon>
        <taxon>Nitrosomonadales</taxon>
        <taxon>Methylophilaceae</taxon>
        <taxon>Methylobacillus</taxon>
    </lineage>
</organism>
<feature type="compositionally biased region" description="Basic and acidic residues" evidence="2">
    <location>
        <begin position="19"/>
        <end position="32"/>
    </location>
</feature>
<keyword evidence="1" id="KW-0802">TPR repeat</keyword>
<dbReference type="InterPro" id="IPR019734">
    <property type="entry name" value="TPR_rpt"/>
</dbReference>
<dbReference type="SMART" id="SM00028">
    <property type="entry name" value="TPR"/>
    <property type="match status" value="4"/>
</dbReference>
<name>A0A239AY19_9PROT</name>
<dbReference type="InterPro" id="IPR011990">
    <property type="entry name" value="TPR-like_helical_dom_sf"/>
</dbReference>
<reference evidence="5" key="1">
    <citation type="submission" date="2017-06" db="EMBL/GenBank/DDBJ databases">
        <authorList>
            <person name="Varghese N."/>
            <person name="Submissions S."/>
        </authorList>
    </citation>
    <scope>NUCLEOTIDE SEQUENCE [LARGE SCALE GENOMIC DNA]</scope>
    <source>
        <strain evidence="5">Ca-68</strain>
    </source>
</reference>
<dbReference type="GO" id="GO:0035269">
    <property type="term" value="P:protein O-linked glycosylation via mannose"/>
    <property type="evidence" value="ECO:0007669"/>
    <property type="project" value="TreeGrafter"/>
</dbReference>
<keyword evidence="3" id="KW-1133">Transmembrane helix</keyword>